<dbReference type="GO" id="GO:0004519">
    <property type="term" value="F:endonuclease activity"/>
    <property type="evidence" value="ECO:0007669"/>
    <property type="project" value="UniProtKB-KW"/>
</dbReference>
<dbReference type="Pfam" id="PF01420">
    <property type="entry name" value="Methylase_S"/>
    <property type="match status" value="2"/>
</dbReference>
<evidence type="ECO:0000313" key="6">
    <source>
        <dbReference type="Proteomes" id="UP000285232"/>
    </source>
</evidence>
<organism evidence="5 6">
    <name type="scientific">Aurantiacibacter aquimixticola</name>
    <dbReference type="NCBI Taxonomy" id="1958945"/>
    <lineage>
        <taxon>Bacteria</taxon>
        <taxon>Pseudomonadati</taxon>
        <taxon>Pseudomonadota</taxon>
        <taxon>Alphaproteobacteria</taxon>
        <taxon>Sphingomonadales</taxon>
        <taxon>Erythrobacteraceae</taxon>
        <taxon>Aurantiacibacter</taxon>
    </lineage>
</organism>
<name>A0A419RTL1_9SPHN</name>
<sequence>MEIRRGYKQTEIGVLPADWPVEPLERFLKQRATYGVVKAGKFQSVGIPMLRGGDIAEGRIGSDHPLISVEKSSEYARTVLRQNDVVIALVGYPGEAAVVPARLIGANISRAVGLLRTKAKLNPNFLVALLNSPSGRAEFLRPSAGSAQIVVNLSALNKMRLPVPSLPEQRAIAVALADVDATIAAMIKLLAKKRDLRTATMQRLLTGEKRLAGFSEQWSFANLGDCLTAPPSYGINAPAVPHCDTLPRYIRITDITEEGDYLPDPLVGVKSHDPRYILKPGDIVFARTGATTGKTYLYDPKDGQLVYAGFLILARPDPEKLVSKFLAAYTTTRSYWNWVKTVSLRSGQPGINGQQFARLEIPLPPVDEQLAIAEVITAADQEIALLKARIKKTQALKQAMMQALLTGRVRLPLETVEDAGKELADA</sequence>
<dbReference type="SUPFAM" id="SSF116734">
    <property type="entry name" value="DNA methylase specificity domain"/>
    <property type="match status" value="2"/>
</dbReference>
<dbReference type="PANTHER" id="PTHR30408:SF12">
    <property type="entry name" value="TYPE I RESTRICTION ENZYME MJAVIII SPECIFICITY SUBUNIT"/>
    <property type="match status" value="1"/>
</dbReference>
<feature type="domain" description="Type I restriction modification DNA specificity" evidence="4">
    <location>
        <begin position="47"/>
        <end position="186"/>
    </location>
</feature>
<proteinExistence type="inferred from homology"/>
<keyword evidence="6" id="KW-1185">Reference proteome</keyword>
<dbReference type="AlphaFoldDB" id="A0A419RTL1"/>
<comment type="similarity">
    <text evidence="1">Belongs to the type-I restriction system S methylase family.</text>
</comment>
<evidence type="ECO:0000256" key="3">
    <source>
        <dbReference type="ARBA" id="ARBA00023125"/>
    </source>
</evidence>
<comment type="caution">
    <text evidence="5">The sequence shown here is derived from an EMBL/GenBank/DDBJ whole genome shotgun (WGS) entry which is preliminary data.</text>
</comment>
<keyword evidence="5" id="KW-0540">Nuclease</keyword>
<dbReference type="InterPro" id="IPR044946">
    <property type="entry name" value="Restrct_endonuc_typeI_TRD_sf"/>
</dbReference>
<reference evidence="5 6" key="1">
    <citation type="journal article" date="2017" name="Int. J. Syst. Evol. Microbiol.">
        <title>Erythrobacter aquimixticola sp. nov., isolated from the junction between the ocean and a freshwater spring.</title>
        <authorList>
            <person name="Park S."/>
            <person name="Jung Y.T."/>
            <person name="Choi S.J."/>
            <person name="Yoon J.H."/>
        </authorList>
    </citation>
    <scope>NUCLEOTIDE SEQUENCE [LARGE SCALE GENOMIC DNA]</scope>
    <source>
        <strain evidence="5 6">JSSK-14</strain>
    </source>
</reference>
<evidence type="ECO:0000259" key="4">
    <source>
        <dbReference type="Pfam" id="PF01420"/>
    </source>
</evidence>
<dbReference type="Proteomes" id="UP000285232">
    <property type="component" value="Unassembled WGS sequence"/>
</dbReference>
<dbReference type="PANTHER" id="PTHR30408">
    <property type="entry name" value="TYPE-1 RESTRICTION ENZYME ECOKI SPECIFICITY PROTEIN"/>
    <property type="match status" value="1"/>
</dbReference>
<gene>
    <name evidence="5" type="ORF">D6201_06910</name>
</gene>
<dbReference type="GO" id="GO:0003677">
    <property type="term" value="F:DNA binding"/>
    <property type="evidence" value="ECO:0007669"/>
    <property type="project" value="UniProtKB-KW"/>
</dbReference>
<dbReference type="RefSeq" id="WP_120048135.1">
    <property type="nucleotide sequence ID" value="NZ_RAHX01000001.1"/>
</dbReference>
<evidence type="ECO:0000256" key="1">
    <source>
        <dbReference type="ARBA" id="ARBA00010923"/>
    </source>
</evidence>
<dbReference type="InterPro" id="IPR052021">
    <property type="entry name" value="Type-I_RS_S_subunit"/>
</dbReference>
<evidence type="ECO:0000256" key="2">
    <source>
        <dbReference type="ARBA" id="ARBA00022747"/>
    </source>
</evidence>
<dbReference type="Gene3D" id="1.10.287.1120">
    <property type="entry name" value="Bipartite methylase S protein"/>
    <property type="match status" value="1"/>
</dbReference>
<dbReference type="EMBL" id="RAHX01000001">
    <property type="protein sequence ID" value="RJY09127.1"/>
    <property type="molecule type" value="Genomic_DNA"/>
</dbReference>
<keyword evidence="2" id="KW-0680">Restriction system</keyword>
<keyword evidence="5" id="KW-0255">Endonuclease</keyword>
<keyword evidence="3" id="KW-0238">DNA-binding</keyword>
<keyword evidence="5" id="KW-0378">Hydrolase</keyword>
<dbReference type="InterPro" id="IPR000055">
    <property type="entry name" value="Restrct_endonuc_typeI_TRD"/>
</dbReference>
<dbReference type="OrthoDB" id="164285at2"/>
<dbReference type="Gene3D" id="3.90.220.20">
    <property type="entry name" value="DNA methylase specificity domains"/>
    <property type="match status" value="2"/>
</dbReference>
<protein>
    <submittedName>
        <fullName evidence="5">Restriction endonuclease subunit S</fullName>
    </submittedName>
</protein>
<dbReference type="GO" id="GO:0009307">
    <property type="term" value="P:DNA restriction-modification system"/>
    <property type="evidence" value="ECO:0007669"/>
    <property type="project" value="UniProtKB-KW"/>
</dbReference>
<feature type="domain" description="Type I restriction modification DNA specificity" evidence="4">
    <location>
        <begin position="270"/>
        <end position="391"/>
    </location>
</feature>
<dbReference type="CDD" id="cd17521">
    <property type="entry name" value="RMtype1_S_Sau13435ORF2165P_TRD2-CR2_like"/>
    <property type="match status" value="1"/>
</dbReference>
<accession>A0A419RTL1</accession>
<evidence type="ECO:0000313" key="5">
    <source>
        <dbReference type="EMBL" id="RJY09127.1"/>
    </source>
</evidence>